<evidence type="ECO:0000259" key="2">
    <source>
        <dbReference type="Pfam" id="PF18962"/>
    </source>
</evidence>
<evidence type="ECO:0000313" key="3">
    <source>
        <dbReference type="EMBL" id="QMU31044.1"/>
    </source>
</evidence>
<dbReference type="EMBL" id="CP055153">
    <property type="protein sequence ID" value="QMU31044.1"/>
    <property type="molecule type" value="Genomic_DNA"/>
</dbReference>
<proteinExistence type="predicted"/>
<dbReference type="PANTHER" id="PTHR42754">
    <property type="entry name" value="ENDOGLUCANASE"/>
    <property type="match status" value="1"/>
</dbReference>
<dbReference type="InterPro" id="IPR026444">
    <property type="entry name" value="Secre_tail"/>
</dbReference>
<feature type="region of interest" description="Disordered" evidence="1">
    <location>
        <begin position="1413"/>
        <end position="1432"/>
    </location>
</feature>
<gene>
    <name evidence="3" type="ORF">HUW48_24815</name>
</gene>
<feature type="domain" description="Secretion system C-terminal sorting" evidence="2">
    <location>
        <begin position="1476"/>
        <end position="1552"/>
    </location>
</feature>
<keyword evidence="4" id="KW-1185">Reference proteome</keyword>
<evidence type="ECO:0000256" key="1">
    <source>
        <dbReference type="SAM" id="MobiDB-lite"/>
    </source>
</evidence>
<dbReference type="Proteomes" id="UP000514509">
    <property type="component" value="Chromosome"/>
</dbReference>
<dbReference type="KEGG" id="add:HUW48_24815"/>
<dbReference type="RefSeq" id="WP_182413484.1">
    <property type="nucleotide sequence ID" value="NZ_CP055153.1"/>
</dbReference>
<reference evidence="3 4" key="2">
    <citation type="submission" date="2020-08" db="EMBL/GenBank/DDBJ databases">
        <title>Adhaeribacter dokdonensis sp. nov., isolated from the rhizosphere of Elymus tsukushiensis, a plant native to the Dokdo Islands, Republic of Korea.</title>
        <authorList>
            <person name="Ghim S.Y."/>
        </authorList>
    </citation>
    <scope>NUCLEOTIDE SEQUENCE [LARGE SCALE GENOMIC DNA]</scope>
    <source>
        <strain evidence="3 4">KUDC8001</strain>
    </source>
</reference>
<organism evidence="3 4">
    <name type="scientific">Adhaeribacter radiodurans</name>
    <dbReference type="NCBI Taxonomy" id="2745197"/>
    <lineage>
        <taxon>Bacteria</taxon>
        <taxon>Pseudomonadati</taxon>
        <taxon>Bacteroidota</taxon>
        <taxon>Cytophagia</taxon>
        <taxon>Cytophagales</taxon>
        <taxon>Hymenobacteraceae</taxon>
        <taxon>Adhaeribacter</taxon>
    </lineage>
</organism>
<dbReference type="Gene3D" id="2.60.40.4070">
    <property type="match status" value="1"/>
</dbReference>
<dbReference type="NCBIfam" id="TIGR04183">
    <property type="entry name" value="Por_Secre_tail"/>
    <property type="match status" value="1"/>
</dbReference>
<sequence length="1555" mass="166271">MKKPLSNFSRVSLTPVLAPRWRGFSVILLLLLTLPVLTFAQNKIWDKTIGSSDWDVLSSIQQTQDGGYILGGYSGSNISEDKSQNSRGGDDFWVVKLNASGAKVWDRTLGGTSDDFLTSIQQTSDGGYILGGRSQSGIGGNKSQASKGEWDYWVVKLAANGTKAWDKTLGGSGNDYLYSVRQTSDGGYILGGWSDSGIGGNKTQANKGESDYWVVKLNANGSQLWDKTFGGNQADELAALEQTNDGGYILGGFSSSGISGDKSQNSRGFKDYWVIKISANGNKSWDRTYGGASDDNLTSLHQTNDGGYILGGSSYSEISGEKSQANKGDTDYWVIKIGANGTKAWDKTYGGNQADDLAALQQTSDGGYVLGGTSRSGLSGDKSQTSKGIEDFWVVKLKANGSKFWERTLGGSPNPNPLASLQQTSDGNYILGGSSINDASGDKSEDSKGSNDYWIVKLDNSNTNISQTINFKPIPYKSLGDAPFALSATATSGLPVSFSVVSGPATINNNMVTVTGLGEVTIKAYQAGNANYLPAEATRTFLVRNDIQKPWDKTFGGTNLDKLTAMVATEDGGYLLGGSSLSGISGNKTQANRGREDYWLVKTDKQGKKLWDNSYGGKGVDNLTSILATPDGGYLLGGSSASGISGDRSQVNRGGTDYWVVKIDSEGNKLWDKAYGGNMADNLTVLLATADGNYLLGGASTSGVTGDKSQASKGDTDYWVIKINEDGDKLWDRSYGGNKADELAAIVASDNGGYLLGGSSASGISGNKSQTARAKKDYWVVRIQENGAKIWDKTFGGSLDAFEQGGCDPSTGEDCNFYFGESILSSLVATPDGGFLLGGSSNANQGAEKSEDNLGGDEYSYFIKSYWVVMIDQDGQKVWDKTYQGISDAPSDGQGWFFVTGNSILNKIVPMADGDYLLAGTSNGSKGASKSEDPRFEDPESPARDDYWVIKIDGEGTKKWDRVVGGFSNDFLADIVPAGEGEYVLGGSSASGIGADKSQANWDPSGNYYQRSDYWIVKIKVEEQPLSAQWNNRYGGAGNDAFTVVIKTADGGYLSGGYTNSGISGDKSQSSRGLNDYWIVKSNAAGKKLWDKRFGGTGDDYLNTIIQTSDGGFLLGGSSLSEVSGDKTQASRGNRDFWIVKISSTGIKQWDKRYGGSGYDELKKVLQLSNDEYVLAGLSNSPVSGDKTQASRGGQDFWVVKISGNGTKIWDKRYGGSLNENLEGLALTLDGGYLLGGSSYSGISGDKTQNSRGGSDYWVIRVNSAGTKVWDKRFGGSGEDNLMDLGSTGTNTGNFFIAGHSTSGAEGDRSQNSQGGKDFWMLKINASGDKLFDKRFGGSSDEGLRTILLTSDGGYLLAGRSESDQSGDKTQGNQGSSDYWIVKTTSTGEMLWDKRFGGNGYDEIRTAAQTEDGGFILGGRSDSDASGDRTQPSQGGYDYWLVKVAPQNSPIIAERQVAPVVPATVQEATLDLLKAYPNPFREKVKVNFTLPQTQPASVKVYDNQGREITTLFQGEAKADQKYEVEWQASNKAAGMYFLQLQTPTTRQQQKILLTK</sequence>
<evidence type="ECO:0000313" key="4">
    <source>
        <dbReference type="Proteomes" id="UP000514509"/>
    </source>
</evidence>
<reference evidence="3 4" key="1">
    <citation type="submission" date="2020-06" db="EMBL/GenBank/DDBJ databases">
        <authorList>
            <person name="Hwang Y.J."/>
        </authorList>
    </citation>
    <scope>NUCLEOTIDE SEQUENCE [LARGE SCALE GENOMIC DNA]</scope>
    <source>
        <strain evidence="3 4">KUDC8001</strain>
    </source>
</reference>
<dbReference type="PRINTS" id="PR00313">
    <property type="entry name" value="CABNDNGRPT"/>
</dbReference>
<name>A0A7L7LEE8_9BACT</name>
<dbReference type="Pfam" id="PF18962">
    <property type="entry name" value="Por_Secre_tail"/>
    <property type="match status" value="1"/>
</dbReference>
<feature type="compositionally biased region" description="Basic and acidic residues" evidence="1">
    <location>
        <begin position="929"/>
        <end position="942"/>
    </location>
</feature>
<dbReference type="PANTHER" id="PTHR42754:SF1">
    <property type="entry name" value="LIPOPROTEIN"/>
    <property type="match status" value="1"/>
</dbReference>
<accession>A0A7L7LEE8</accession>
<feature type="region of interest" description="Disordered" evidence="1">
    <location>
        <begin position="923"/>
        <end position="942"/>
    </location>
</feature>
<protein>
    <submittedName>
        <fullName evidence="3">T9SS type A sorting domain-containing protein</fullName>
    </submittedName>
</protein>